<accession>A0ABR7V5M1</accession>
<gene>
    <name evidence="2" type="ORF">HPE56_19305</name>
</gene>
<evidence type="ECO:0000256" key="1">
    <source>
        <dbReference type="SAM" id="SignalP"/>
    </source>
</evidence>
<dbReference type="EMBL" id="JABTCF010000017">
    <property type="protein sequence ID" value="MBD0779951.1"/>
    <property type="molecule type" value="Genomic_DNA"/>
</dbReference>
<evidence type="ECO:0000313" key="2">
    <source>
        <dbReference type="EMBL" id="MBD0779951.1"/>
    </source>
</evidence>
<proteinExistence type="predicted"/>
<keyword evidence="3" id="KW-1185">Reference proteome</keyword>
<keyword evidence="1" id="KW-0732">Signal</keyword>
<feature type="chain" id="PRO_5045950795" evidence="1">
    <location>
        <begin position="19"/>
        <end position="66"/>
    </location>
</feature>
<dbReference type="Proteomes" id="UP001166021">
    <property type="component" value="Unassembled WGS sequence"/>
</dbReference>
<comment type="caution">
    <text evidence="2">The sequence shown here is derived from an EMBL/GenBank/DDBJ whole genome shotgun (WGS) entry which is preliminary data.</text>
</comment>
<sequence length="66" mass="7445">MKLYLIIASFLIVQFSNAQEAYNTSTPKVWSLDECIAYAIENNITVKDALLNTNIAEVNYDRAKST</sequence>
<dbReference type="SUPFAM" id="SSF56954">
    <property type="entry name" value="Outer membrane efflux proteins (OEP)"/>
    <property type="match status" value="1"/>
</dbReference>
<protein>
    <submittedName>
        <fullName evidence="2">Uncharacterized protein</fullName>
    </submittedName>
</protein>
<dbReference type="RefSeq" id="WP_188245384.1">
    <property type="nucleotide sequence ID" value="NZ_JABTCF010000017.1"/>
</dbReference>
<organism evidence="2 3">
    <name type="scientific">Maribacter aquimaris</name>
    <dbReference type="NCBI Taxonomy" id="2737171"/>
    <lineage>
        <taxon>Bacteria</taxon>
        <taxon>Pseudomonadati</taxon>
        <taxon>Bacteroidota</taxon>
        <taxon>Flavobacteriia</taxon>
        <taxon>Flavobacteriales</taxon>
        <taxon>Flavobacteriaceae</taxon>
        <taxon>Maribacter</taxon>
    </lineage>
</organism>
<reference evidence="2" key="1">
    <citation type="submission" date="2020-05" db="EMBL/GenBank/DDBJ databases">
        <title>The draft genome sequence of Maribacter sp. ANRC-HE7.</title>
        <authorList>
            <person name="Mu L."/>
        </authorList>
    </citation>
    <scope>NUCLEOTIDE SEQUENCE</scope>
    <source>
        <strain evidence="2">ANRC-HE7</strain>
    </source>
</reference>
<evidence type="ECO:0000313" key="3">
    <source>
        <dbReference type="Proteomes" id="UP001166021"/>
    </source>
</evidence>
<name>A0ABR7V5M1_9FLAO</name>
<feature type="signal peptide" evidence="1">
    <location>
        <begin position="1"/>
        <end position="18"/>
    </location>
</feature>